<gene>
    <name evidence="3" type="ORF">MNBD_BACTEROID07-1031</name>
</gene>
<accession>A0A3B0UW27</accession>
<dbReference type="PANTHER" id="PTHR11820:SF7">
    <property type="entry name" value="ACYLPYRUVASE FAHD1, MITOCHONDRIAL"/>
    <property type="match status" value="1"/>
</dbReference>
<dbReference type="GO" id="GO:0046872">
    <property type="term" value="F:metal ion binding"/>
    <property type="evidence" value="ECO:0007669"/>
    <property type="project" value="UniProtKB-KW"/>
</dbReference>
<dbReference type="PANTHER" id="PTHR11820">
    <property type="entry name" value="ACYLPYRUVASE"/>
    <property type="match status" value="1"/>
</dbReference>
<sequence>MKIICIGRNYREHARELNNPVPEKPVFFMKPDTALLQKNNPFFYPGFSKDVQYETEIVLKINRNGRHIEEKFAHKYFEEIGIGIDFTARDLQAEQKKKGLPWEIAKAFDGAAPVGRFVSKDQFSDINNLRFSLKINGELRQQGNTADMMFSFDKIIAYVSQFISLKPGDLIFTGTPSGVGPIQINDHFEVFIEDEKLLEFNVK</sequence>
<evidence type="ECO:0000259" key="2">
    <source>
        <dbReference type="Pfam" id="PF01557"/>
    </source>
</evidence>
<dbReference type="EMBL" id="UOET01000545">
    <property type="protein sequence ID" value="VAW30612.1"/>
    <property type="molecule type" value="Genomic_DNA"/>
</dbReference>
<name>A0A3B0UW27_9ZZZZ</name>
<dbReference type="InterPro" id="IPR036663">
    <property type="entry name" value="Fumarylacetoacetase_C_sf"/>
</dbReference>
<dbReference type="Pfam" id="PF01557">
    <property type="entry name" value="FAA_hydrolase"/>
    <property type="match status" value="1"/>
</dbReference>
<reference evidence="3" key="1">
    <citation type="submission" date="2018-06" db="EMBL/GenBank/DDBJ databases">
        <authorList>
            <person name="Zhirakovskaya E."/>
        </authorList>
    </citation>
    <scope>NUCLEOTIDE SEQUENCE</scope>
</reference>
<organism evidence="3">
    <name type="scientific">hydrothermal vent metagenome</name>
    <dbReference type="NCBI Taxonomy" id="652676"/>
    <lineage>
        <taxon>unclassified sequences</taxon>
        <taxon>metagenomes</taxon>
        <taxon>ecological metagenomes</taxon>
    </lineage>
</organism>
<feature type="domain" description="Fumarylacetoacetase-like C-terminal" evidence="2">
    <location>
        <begin position="2"/>
        <end position="195"/>
    </location>
</feature>
<dbReference type="SUPFAM" id="SSF56529">
    <property type="entry name" value="FAH"/>
    <property type="match status" value="1"/>
</dbReference>
<keyword evidence="3" id="KW-0378">Hydrolase</keyword>
<dbReference type="GO" id="GO:0018773">
    <property type="term" value="F:acetylpyruvate hydrolase activity"/>
    <property type="evidence" value="ECO:0007669"/>
    <property type="project" value="TreeGrafter"/>
</dbReference>
<evidence type="ECO:0000313" key="3">
    <source>
        <dbReference type="EMBL" id="VAW30612.1"/>
    </source>
</evidence>
<keyword evidence="1" id="KW-0479">Metal-binding</keyword>
<dbReference type="InterPro" id="IPR011234">
    <property type="entry name" value="Fumarylacetoacetase-like_C"/>
</dbReference>
<proteinExistence type="predicted"/>
<dbReference type="AlphaFoldDB" id="A0A3B0UW27"/>
<protein>
    <submittedName>
        <fullName evidence="3">Fumarylacetoacetate hydrolase family protein</fullName>
    </submittedName>
</protein>
<evidence type="ECO:0000256" key="1">
    <source>
        <dbReference type="ARBA" id="ARBA00022723"/>
    </source>
</evidence>
<dbReference type="Gene3D" id="3.90.850.10">
    <property type="entry name" value="Fumarylacetoacetase-like, C-terminal domain"/>
    <property type="match status" value="1"/>
</dbReference>